<name>A0A4Y8M506_9BACL</name>
<dbReference type="AlphaFoldDB" id="A0A4Y8M506"/>
<dbReference type="RefSeq" id="WP_135150780.1">
    <property type="nucleotide sequence ID" value="NZ_SOMN01000003.1"/>
</dbReference>
<dbReference type="Proteomes" id="UP000297900">
    <property type="component" value="Unassembled WGS sequence"/>
</dbReference>
<comment type="caution">
    <text evidence="1">The sequence shown here is derived from an EMBL/GenBank/DDBJ whole genome shotgun (WGS) entry which is preliminary data.</text>
</comment>
<reference evidence="1 2" key="1">
    <citation type="submission" date="2019-03" db="EMBL/GenBank/DDBJ databases">
        <title>Cohnella endophytica sp. nov., a novel endophytic bacterium isolated from bark of Sonneratia apetala.</title>
        <authorList>
            <person name="Tuo L."/>
        </authorList>
    </citation>
    <scope>NUCLEOTIDE SEQUENCE [LARGE SCALE GENOMIC DNA]</scope>
    <source>
        <strain evidence="1 2">CCTCC AB 208254</strain>
    </source>
</reference>
<evidence type="ECO:0000313" key="2">
    <source>
        <dbReference type="Proteomes" id="UP000297900"/>
    </source>
</evidence>
<keyword evidence="2" id="KW-1185">Reference proteome</keyword>
<protein>
    <submittedName>
        <fullName evidence="1">Spore gernimation protein GerPD</fullName>
    </submittedName>
</protein>
<gene>
    <name evidence="1" type="ORF">E2980_03610</name>
</gene>
<proteinExistence type="predicted"/>
<accession>A0A4Y8M506</accession>
<dbReference type="EMBL" id="SOMN01000003">
    <property type="protein sequence ID" value="TFE29862.1"/>
    <property type="molecule type" value="Genomic_DNA"/>
</dbReference>
<sequence length="79" mass="8245">MATPLNINVTNGPVCVGSISLIGVSSASALLVGDTESITLYSYFDTPPESVIVGVSMAPLPPLEEEEQPEEEQQQGALI</sequence>
<evidence type="ECO:0000313" key="1">
    <source>
        <dbReference type="EMBL" id="TFE29862.1"/>
    </source>
</evidence>
<dbReference type="OrthoDB" id="2455313at2"/>
<organism evidence="1 2">
    <name type="scientific">Cohnella luojiensis</name>
    <dbReference type="NCBI Taxonomy" id="652876"/>
    <lineage>
        <taxon>Bacteria</taxon>
        <taxon>Bacillati</taxon>
        <taxon>Bacillota</taxon>
        <taxon>Bacilli</taxon>
        <taxon>Bacillales</taxon>
        <taxon>Paenibacillaceae</taxon>
        <taxon>Cohnella</taxon>
    </lineage>
</organism>